<reference evidence="1 2" key="1">
    <citation type="submission" date="2019-01" db="EMBL/GenBank/DDBJ databases">
        <title>Draft genome sequence of Lactobacillus paraplantarum OSY-TC318, a Producer of the novel lantibiotic Paraplantaracin TC318.</title>
        <authorList>
            <person name="Hussein W.E."/>
            <person name="Huang E."/>
            <person name="Yousef A.E."/>
        </authorList>
    </citation>
    <scope>NUCLEOTIDE SEQUENCE [LARGE SCALE GENOMIC DNA]</scope>
    <source>
        <strain evidence="1 2">OSY-TC318</strain>
    </source>
</reference>
<dbReference type="PROSITE" id="PS51257">
    <property type="entry name" value="PROKAR_LIPOPROTEIN"/>
    <property type="match status" value="1"/>
</dbReference>
<dbReference type="Proteomes" id="UP000292648">
    <property type="component" value="Unassembled WGS sequence"/>
</dbReference>
<name>A0A4Q9Y1B6_9LACO</name>
<comment type="caution">
    <text evidence="1">The sequence shown here is derived from an EMBL/GenBank/DDBJ whole genome shotgun (WGS) entry which is preliminary data.</text>
</comment>
<dbReference type="EMBL" id="SEHH01000288">
    <property type="protein sequence ID" value="TBX30504.1"/>
    <property type="molecule type" value="Genomic_DNA"/>
</dbReference>
<protein>
    <submittedName>
        <fullName evidence="1">Uncharacterized protein</fullName>
    </submittedName>
</protein>
<accession>A0A4Q9Y1B6</accession>
<evidence type="ECO:0000313" key="2">
    <source>
        <dbReference type="Proteomes" id="UP000292648"/>
    </source>
</evidence>
<evidence type="ECO:0000313" key="1">
    <source>
        <dbReference type="EMBL" id="TBX30504.1"/>
    </source>
</evidence>
<sequence length="428" mass="48127">MRLGITWRVASIVMVSIFGCLCSWKMTANADNLRTVQIKNFSVKIYNDDVNLAVTIPDSEYTITYTDSDGVSKTLATGTTDAGGSITNQTLMNVPSGVTQIKVHYSLGNERRGYIRRSDGRIYQFVFTKAIPASNSIDYSGSTRFGNSSVSESYTNNYIASRINDYYMQAESFLKNGLVAAKKYSTDIEDFESAPIDIYYQRGFYLNKGSAFYRNGHDGTGVPDIVLGDRTSVSQFTNHYLMHNVMHEWTHWNMRQTAQLGGGSYTSHYTYNTNFKTSYKEGIALFAGEMFANEYDLRSVDNEVQTDDINGINRLYGKSTNRSAQLVLYDLLDINSNNENEVYNISESLVQNLAEKEREQVNFGLLYAEMMQSKCQTLSEFLQYLQAKYATSADDVLRFQQVLFINGLSTMGNFTLDTDGNTLSGATD</sequence>
<gene>
    <name evidence="1" type="ORF">EUZ87_17465</name>
</gene>
<dbReference type="AlphaFoldDB" id="A0A4Q9Y1B6"/>
<proteinExistence type="predicted"/>
<organism evidence="1 2">
    <name type="scientific">Lactiplantibacillus paraplantarum</name>
    <dbReference type="NCBI Taxonomy" id="60520"/>
    <lineage>
        <taxon>Bacteria</taxon>
        <taxon>Bacillati</taxon>
        <taxon>Bacillota</taxon>
        <taxon>Bacilli</taxon>
        <taxon>Lactobacillales</taxon>
        <taxon>Lactobacillaceae</taxon>
        <taxon>Lactiplantibacillus</taxon>
    </lineage>
</organism>